<comment type="caution">
    <text evidence="3">The sequence shown here is derived from an EMBL/GenBank/DDBJ whole genome shotgun (WGS) entry which is preliminary data.</text>
</comment>
<feature type="compositionally biased region" description="Basic residues" evidence="1">
    <location>
        <begin position="608"/>
        <end position="618"/>
    </location>
</feature>
<feature type="compositionally biased region" description="Basic and acidic residues" evidence="1">
    <location>
        <begin position="676"/>
        <end position="685"/>
    </location>
</feature>
<evidence type="ECO:0000256" key="2">
    <source>
        <dbReference type="SAM" id="Phobius"/>
    </source>
</evidence>
<feature type="region of interest" description="Disordered" evidence="1">
    <location>
        <begin position="574"/>
        <end position="685"/>
    </location>
</feature>
<evidence type="ECO:0000313" key="4">
    <source>
        <dbReference type="Proteomes" id="UP000279236"/>
    </source>
</evidence>
<dbReference type="OrthoDB" id="2562067at2759"/>
<evidence type="ECO:0000313" key="3">
    <source>
        <dbReference type="EMBL" id="RSH81033.1"/>
    </source>
</evidence>
<organism evidence="3 4">
    <name type="scientific">Apiotrichum porosum</name>
    <dbReference type="NCBI Taxonomy" id="105984"/>
    <lineage>
        <taxon>Eukaryota</taxon>
        <taxon>Fungi</taxon>
        <taxon>Dikarya</taxon>
        <taxon>Basidiomycota</taxon>
        <taxon>Agaricomycotina</taxon>
        <taxon>Tremellomycetes</taxon>
        <taxon>Trichosporonales</taxon>
        <taxon>Trichosporonaceae</taxon>
        <taxon>Apiotrichum</taxon>
    </lineage>
</organism>
<dbReference type="Proteomes" id="UP000279236">
    <property type="component" value="Unassembled WGS sequence"/>
</dbReference>
<name>A0A427XQE3_9TREE</name>
<accession>A0A427XQE3</accession>
<evidence type="ECO:0000256" key="1">
    <source>
        <dbReference type="SAM" id="MobiDB-lite"/>
    </source>
</evidence>
<dbReference type="RefSeq" id="XP_028475752.1">
    <property type="nucleotide sequence ID" value="XM_028623778.1"/>
</dbReference>
<feature type="compositionally biased region" description="Pro residues" evidence="1">
    <location>
        <begin position="619"/>
        <end position="630"/>
    </location>
</feature>
<keyword evidence="2" id="KW-0812">Transmembrane</keyword>
<feature type="region of interest" description="Disordered" evidence="1">
    <location>
        <begin position="21"/>
        <end position="57"/>
    </location>
</feature>
<feature type="region of interest" description="Disordered" evidence="1">
    <location>
        <begin position="508"/>
        <end position="548"/>
    </location>
</feature>
<reference evidence="3 4" key="1">
    <citation type="submission" date="2018-11" db="EMBL/GenBank/DDBJ databases">
        <title>Genome sequence of Apiotrichum porosum DSM 27194.</title>
        <authorList>
            <person name="Aliyu H."/>
            <person name="Gorte O."/>
            <person name="Ochsenreither K."/>
        </authorList>
    </citation>
    <scope>NUCLEOTIDE SEQUENCE [LARGE SCALE GENOMIC DNA]</scope>
    <source>
        <strain evidence="3 4">DSM 27194</strain>
    </source>
</reference>
<protein>
    <submittedName>
        <fullName evidence="3">Uncharacterized protein</fullName>
    </submittedName>
</protein>
<sequence>MLALLLLAGHVAAGVLMNPPPPIHTPSPTPTPTPLPPRLAPSHRRRETTSESLGEYKATRTLAVTAATSTTVASSSTVTTTADGSVLTAWSTIPVAKTMGLIMPNPYKDVYVGLDYTFGWVEPGPRPGAYAGGWLRTIEPMLIMPNLTVDLFPVTGTTDPTNSSAYPLLSSSLCAAQVVDNWSYSYGFKFDKPGWYMYVINETWVQPTVENNMCGYPIVSDISFFATQSISVKAYSTGLEPVSPTALNTIWNSVSTALPSDPPFDVQKTTKRQGLAIGLGFMAAGLGVILIILTIFWVRSRHRAQREFLQENPDHPLNPYRQRNRYFWQLRGLREPPCSKMLTPARQRMMPLMSQVNSYPNVYPGTAYPVGQEHLYGAIPNVRGPRPMYGAPAAPMYDVGAGQVYAQVPQVPQVPQKEPYWKGSGPFERPIASPVYNIVPQVESPKRQPVYDKPLPTRPPTEYSVDTALPRQQTAKEQQESRFASLKRKIAEQAGVSQERVPWFRFKTPNTSGAHTEMSSPIDPPLPPDAAPWGHAATETIGSGDHSVVAPADSIDMLRSPGPGASVYAGGSWRPLASRAPSEDTSSGSNFRGPASTANKVAAYRAARNSKKVLRKKPPPSLLRDPPPQPQTRQTPQHQPQTITSPYDKPLPDPSIKHPKPHRALGLTRNQSKHWLHPDSPDSYP</sequence>
<dbReference type="EMBL" id="RSCE01000007">
    <property type="protein sequence ID" value="RSH81033.1"/>
    <property type="molecule type" value="Genomic_DNA"/>
</dbReference>
<dbReference type="AlphaFoldDB" id="A0A427XQE3"/>
<feature type="compositionally biased region" description="Polar residues" evidence="1">
    <location>
        <begin position="508"/>
        <end position="519"/>
    </location>
</feature>
<feature type="transmembrane region" description="Helical" evidence="2">
    <location>
        <begin position="275"/>
        <end position="298"/>
    </location>
</feature>
<dbReference type="GeneID" id="39593010"/>
<proteinExistence type="predicted"/>
<feature type="compositionally biased region" description="Pro residues" evidence="1">
    <location>
        <begin position="21"/>
        <end position="39"/>
    </location>
</feature>
<feature type="compositionally biased region" description="Low complexity" evidence="1">
    <location>
        <begin position="631"/>
        <end position="642"/>
    </location>
</feature>
<keyword evidence="2" id="KW-1133">Transmembrane helix</keyword>
<keyword evidence="4" id="KW-1185">Reference proteome</keyword>
<gene>
    <name evidence="3" type="ORF">EHS24_008467</name>
</gene>
<keyword evidence="2" id="KW-0472">Membrane</keyword>